<evidence type="ECO:0000313" key="6">
    <source>
        <dbReference type="Proteomes" id="UP000676325"/>
    </source>
</evidence>
<dbReference type="InterPro" id="IPR006311">
    <property type="entry name" value="TAT_signal"/>
</dbReference>
<dbReference type="InterPro" id="IPR008397">
    <property type="entry name" value="Alginate_lyase_dom"/>
</dbReference>
<dbReference type="SUPFAM" id="SSF48230">
    <property type="entry name" value="Chondroitin AC/alginate lyase"/>
    <property type="match status" value="1"/>
</dbReference>
<dbReference type="InterPro" id="IPR035992">
    <property type="entry name" value="Ricin_B-like_lectins"/>
</dbReference>
<sequence length="566" mass="60059">MTPPHEDPASTTPVSRRAVLATLGLGIASAAAAAAPAFVRVGATAAAATTYAHPGLLHTQADFDRMATQVSAGAQPWKAGWDRLARNSHASSSWTASPQTSIVRGSGCSENYGTAYNDIAAAYQNALYWKVTGDTAHADTAAAILNGWASTLESISLCSSDGYLAAGLYGYQFANAAEIMRDYSGFDLAAFQDMMLNVFYPVNYEFLVNHNDACVHHYWANWDLCNMCSILAIGILCDDSAKVNQAIDYFYSGAGNGSINNLTPFTYSGGLAQCQESGRDQAHTMLDVALVGAFCQMAWNQGVDLFGYESNRVLQMCEYVAKYNLGNDVSYTTYSWYDGTDCATLNSQTTISSSGRGNIRPCWALIYNHYVALKGLSAPYTAAYATLVGPEGGGGDYGSTSGGFDQLGFGTLAYTLDSGPLPHGIYTLTNQMSGLNLDNDSATADGSDVVQWTANGDSSQQWAAIPLSGGNYTLTNQMSGKNLDSDSSTTNGHAVVQWTANGDTAQQWKAAAAGDGYFTLTNHLSGKNLDNDSVTTSGSTVVQWTIDGASSQNWLPTWVGPFESGY</sequence>
<keyword evidence="6" id="KW-1185">Reference proteome</keyword>
<evidence type="ECO:0000259" key="4">
    <source>
        <dbReference type="SMART" id="SM00458"/>
    </source>
</evidence>
<dbReference type="SMART" id="SM00458">
    <property type="entry name" value="RICIN"/>
    <property type="match status" value="1"/>
</dbReference>
<dbReference type="InterPro" id="IPR000772">
    <property type="entry name" value="Ricin_B_lectin"/>
</dbReference>
<dbReference type="Pfam" id="PF05426">
    <property type="entry name" value="Alginate_lyase"/>
    <property type="match status" value="1"/>
</dbReference>
<protein>
    <submittedName>
        <fullName evidence="5">RICIN domain-containing protein</fullName>
    </submittedName>
</protein>
<dbReference type="PROSITE" id="PS50231">
    <property type="entry name" value="RICIN_B_LECTIN"/>
    <property type="match status" value="1"/>
</dbReference>
<dbReference type="Gene3D" id="1.50.10.100">
    <property type="entry name" value="Chondroitin AC/alginate lyase"/>
    <property type="match status" value="1"/>
</dbReference>
<dbReference type="InterPro" id="IPR008929">
    <property type="entry name" value="Chondroitin_lyas"/>
</dbReference>
<evidence type="ECO:0000313" key="5">
    <source>
        <dbReference type="EMBL" id="MBR7828867.1"/>
    </source>
</evidence>
<dbReference type="CDD" id="cd00161">
    <property type="entry name" value="beta-trefoil_Ricin-like"/>
    <property type="match status" value="1"/>
</dbReference>
<dbReference type="GO" id="GO:0016829">
    <property type="term" value="F:lyase activity"/>
    <property type="evidence" value="ECO:0007669"/>
    <property type="project" value="UniProtKB-KW"/>
</dbReference>
<comment type="caution">
    <text evidence="5">The sequence shown here is derived from an EMBL/GenBank/DDBJ whole genome shotgun (WGS) entry which is preliminary data.</text>
</comment>
<name>A0A941IKF4_9ACTN</name>
<dbReference type="RefSeq" id="WP_212520002.1">
    <property type="nucleotide sequence ID" value="NZ_JAGSOH010000068.1"/>
</dbReference>
<dbReference type="Gene3D" id="2.80.10.50">
    <property type="match status" value="1"/>
</dbReference>
<keyword evidence="2" id="KW-0456">Lyase</keyword>
<dbReference type="Proteomes" id="UP000676325">
    <property type="component" value="Unassembled WGS sequence"/>
</dbReference>
<dbReference type="PROSITE" id="PS51318">
    <property type="entry name" value="TAT"/>
    <property type="match status" value="1"/>
</dbReference>
<evidence type="ECO:0000256" key="3">
    <source>
        <dbReference type="SAM" id="SignalP"/>
    </source>
</evidence>
<dbReference type="Pfam" id="PF14200">
    <property type="entry name" value="RicinB_lectin_2"/>
    <property type="match status" value="1"/>
</dbReference>
<feature type="chain" id="PRO_5039698920" evidence="3">
    <location>
        <begin position="34"/>
        <end position="566"/>
    </location>
</feature>
<dbReference type="EMBL" id="JAGSOH010000068">
    <property type="protein sequence ID" value="MBR7828867.1"/>
    <property type="molecule type" value="Genomic_DNA"/>
</dbReference>
<organism evidence="5 6">
    <name type="scientific">Actinospica acidithermotolerans</name>
    <dbReference type="NCBI Taxonomy" id="2828514"/>
    <lineage>
        <taxon>Bacteria</taxon>
        <taxon>Bacillati</taxon>
        <taxon>Actinomycetota</taxon>
        <taxon>Actinomycetes</taxon>
        <taxon>Catenulisporales</taxon>
        <taxon>Actinospicaceae</taxon>
        <taxon>Actinospica</taxon>
    </lineage>
</organism>
<dbReference type="GO" id="GO:0042597">
    <property type="term" value="C:periplasmic space"/>
    <property type="evidence" value="ECO:0007669"/>
    <property type="project" value="InterPro"/>
</dbReference>
<evidence type="ECO:0000256" key="2">
    <source>
        <dbReference type="ARBA" id="ARBA00023239"/>
    </source>
</evidence>
<gene>
    <name evidence="5" type="ORF">KDK95_21335</name>
</gene>
<feature type="signal peptide" evidence="3">
    <location>
        <begin position="1"/>
        <end position="33"/>
    </location>
</feature>
<dbReference type="AlphaFoldDB" id="A0A941IKF4"/>
<feature type="domain" description="Ricin B lectin" evidence="4">
    <location>
        <begin position="426"/>
        <end position="557"/>
    </location>
</feature>
<accession>A0A941IKF4</accession>
<proteinExistence type="predicted"/>
<evidence type="ECO:0000256" key="1">
    <source>
        <dbReference type="ARBA" id="ARBA00022729"/>
    </source>
</evidence>
<reference evidence="5" key="1">
    <citation type="submission" date="2021-04" db="EMBL/GenBank/DDBJ databases">
        <title>Genome based classification of Actinospica acidithermotolerans sp. nov., an actinobacterium isolated from an Indonesian hot spring.</title>
        <authorList>
            <person name="Kusuma A.B."/>
            <person name="Putra K.E."/>
            <person name="Nafisah S."/>
            <person name="Loh J."/>
            <person name="Nouioui I."/>
            <person name="Goodfellow M."/>
        </authorList>
    </citation>
    <scope>NUCLEOTIDE SEQUENCE</scope>
    <source>
        <strain evidence="5">MGRD01-02</strain>
    </source>
</reference>
<dbReference type="SUPFAM" id="SSF50370">
    <property type="entry name" value="Ricin B-like lectins"/>
    <property type="match status" value="1"/>
</dbReference>
<keyword evidence="1 3" id="KW-0732">Signal</keyword>